<keyword evidence="10" id="KW-0539">Nucleus</keyword>
<dbReference type="GO" id="GO:0035312">
    <property type="term" value="F:5'-3' DNA exonuclease activity"/>
    <property type="evidence" value="ECO:0007669"/>
    <property type="project" value="TreeGrafter"/>
</dbReference>
<dbReference type="HOGENOM" id="CLU_315937_0_0_1"/>
<dbReference type="OrthoDB" id="5561659at2759"/>
<evidence type="ECO:0000256" key="5">
    <source>
        <dbReference type="ARBA" id="ARBA00022763"/>
    </source>
</evidence>
<feature type="region of interest" description="Disordered" evidence="13">
    <location>
        <begin position="576"/>
        <end position="778"/>
    </location>
</feature>
<dbReference type="GO" id="GO:0006303">
    <property type="term" value="P:double-strand break repair via nonhomologous end joining"/>
    <property type="evidence" value="ECO:0007669"/>
    <property type="project" value="TreeGrafter"/>
</dbReference>
<dbReference type="PANTHER" id="PTHR23240:SF8">
    <property type="entry name" value="PROTEIN ARTEMIS"/>
    <property type="match status" value="1"/>
</dbReference>
<feature type="region of interest" description="Disordered" evidence="13">
    <location>
        <begin position="534"/>
        <end position="560"/>
    </location>
</feature>
<evidence type="ECO:0000256" key="6">
    <source>
        <dbReference type="ARBA" id="ARBA00022801"/>
    </source>
</evidence>
<keyword evidence="7" id="KW-0269">Exonuclease</keyword>
<evidence type="ECO:0000256" key="3">
    <source>
        <dbReference type="ARBA" id="ARBA00022722"/>
    </source>
</evidence>
<dbReference type="InterPro" id="IPR036866">
    <property type="entry name" value="RibonucZ/Hydroxyglut_hydro"/>
</dbReference>
<feature type="compositionally biased region" description="Polar residues" evidence="13">
    <location>
        <begin position="713"/>
        <end position="726"/>
    </location>
</feature>
<evidence type="ECO:0000256" key="4">
    <source>
        <dbReference type="ARBA" id="ARBA00022759"/>
    </source>
</evidence>
<keyword evidence="9" id="KW-0234">DNA repair</keyword>
<evidence type="ECO:0000256" key="13">
    <source>
        <dbReference type="SAM" id="MobiDB-lite"/>
    </source>
</evidence>
<evidence type="ECO:0000259" key="14">
    <source>
        <dbReference type="Pfam" id="PF07522"/>
    </source>
</evidence>
<dbReference type="GO" id="GO:0036297">
    <property type="term" value="P:interstrand cross-link repair"/>
    <property type="evidence" value="ECO:0007669"/>
    <property type="project" value="TreeGrafter"/>
</dbReference>
<keyword evidence="4" id="KW-0255">Endonuclease</keyword>
<reference evidence="15 16" key="1">
    <citation type="journal article" date="2012" name="New Phytol.">
        <title>Insight into trade-off between wood decay and parasitism from the genome of a fungal forest pathogen.</title>
        <authorList>
            <person name="Olson A."/>
            <person name="Aerts A."/>
            <person name="Asiegbu F."/>
            <person name="Belbahri L."/>
            <person name="Bouzid O."/>
            <person name="Broberg A."/>
            <person name="Canback B."/>
            <person name="Coutinho P.M."/>
            <person name="Cullen D."/>
            <person name="Dalman K."/>
            <person name="Deflorio G."/>
            <person name="van Diepen L.T."/>
            <person name="Dunand C."/>
            <person name="Duplessis S."/>
            <person name="Durling M."/>
            <person name="Gonthier P."/>
            <person name="Grimwood J."/>
            <person name="Fossdal C.G."/>
            <person name="Hansson D."/>
            <person name="Henrissat B."/>
            <person name="Hietala A."/>
            <person name="Himmelstrand K."/>
            <person name="Hoffmeister D."/>
            <person name="Hogberg N."/>
            <person name="James T.Y."/>
            <person name="Karlsson M."/>
            <person name="Kohler A."/>
            <person name="Kues U."/>
            <person name="Lee Y.H."/>
            <person name="Lin Y.C."/>
            <person name="Lind M."/>
            <person name="Lindquist E."/>
            <person name="Lombard V."/>
            <person name="Lucas S."/>
            <person name="Lunden K."/>
            <person name="Morin E."/>
            <person name="Murat C."/>
            <person name="Park J."/>
            <person name="Raffaello T."/>
            <person name="Rouze P."/>
            <person name="Salamov A."/>
            <person name="Schmutz J."/>
            <person name="Solheim H."/>
            <person name="Stahlberg J."/>
            <person name="Velez H."/>
            <person name="de Vries R.P."/>
            <person name="Wiebenga A."/>
            <person name="Woodward S."/>
            <person name="Yakovlev I."/>
            <person name="Garbelotto M."/>
            <person name="Martin F."/>
            <person name="Grigoriev I.V."/>
            <person name="Stenlid J."/>
        </authorList>
    </citation>
    <scope>NUCLEOTIDE SEQUENCE [LARGE SCALE GENOMIC DNA]</scope>
    <source>
        <strain evidence="15 16">TC 32-1</strain>
    </source>
</reference>
<dbReference type="GO" id="GO:0004519">
    <property type="term" value="F:endonuclease activity"/>
    <property type="evidence" value="ECO:0007669"/>
    <property type="project" value="UniProtKB-KW"/>
</dbReference>
<evidence type="ECO:0000256" key="9">
    <source>
        <dbReference type="ARBA" id="ARBA00023204"/>
    </source>
</evidence>
<comment type="subcellular location">
    <subcellularLocation>
        <location evidence="1">Nucleus</location>
    </subcellularLocation>
</comment>
<dbReference type="InParanoid" id="W4K6X8"/>
<feature type="region of interest" description="Disordered" evidence="13">
    <location>
        <begin position="814"/>
        <end position="865"/>
    </location>
</feature>
<dbReference type="PANTHER" id="PTHR23240">
    <property type="entry name" value="DNA CROSS-LINK REPAIR PROTEIN PSO2/SNM1-RELATED"/>
    <property type="match status" value="1"/>
</dbReference>
<dbReference type="AlphaFoldDB" id="W4K6X8"/>
<feature type="compositionally biased region" description="Basic and acidic residues" evidence="13">
    <location>
        <begin position="826"/>
        <end position="849"/>
    </location>
</feature>
<feature type="compositionally biased region" description="Acidic residues" evidence="13">
    <location>
        <begin position="540"/>
        <end position="552"/>
    </location>
</feature>
<dbReference type="GO" id="GO:0006310">
    <property type="term" value="P:DNA recombination"/>
    <property type="evidence" value="ECO:0007669"/>
    <property type="project" value="UniProtKB-KW"/>
</dbReference>
<dbReference type="EMBL" id="KI925458">
    <property type="protein sequence ID" value="ETW81504.1"/>
    <property type="molecule type" value="Genomic_DNA"/>
</dbReference>
<evidence type="ECO:0000256" key="10">
    <source>
        <dbReference type="ARBA" id="ARBA00023242"/>
    </source>
</evidence>
<feature type="compositionally biased region" description="Polar residues" evidence="13">
    <location>
        <begin position="734"/>
        <end position="746"/>
    </location>
</feature>
<keyword evidence="16" id="KW-1185">Reference proteome</keyword>
<feature type="domain" description="DNA repair metallo-beta-lactamase" evidence="14">
    <location>
        <begin position="306"/>
        <end position="406"/>
    </location>
</feature>
<evidence type="ECO:0000256" key="8">
    <source>
        <dbReference type="ARBA" id="ARBA00023172"/>
    </source>
</evidence>
<feature type="compositionally biased region" description="Polar residues" evidence="13">
    <location>
        <begin position="625"/>
        <end position="634"/>
    </location>
</feature>
<evidence type="ECO:0000313" key="16">
    <source>
        <dbReference type="Proteomes" id="UP000030671"/>
    </source>
</evidence>
<dbReference type="GO" id="GO:0000723">
    <property type="term" value="P:telomere maintenance"/>
    <property type="evidence" value="ECO:0007669"/>
    <property type="project" value="TreeGrafter"/>
</dbReference>
<dbReference type="GO" id="GO:0005634">
    <property type="term" value="C:nucleus"/>
    <property type="evidence" value="ECO:0007669"/>
    <property type="project" value="UniProtKB-SubCell"/>
</dbReference>
<proteinExistence type="inferred from homology"/>
<evidence type="ECO:0000256" key="12">
    <source>
        <dbReference type="ARBA" id="ARBA00042677"/>
    </source>
</evidence>
<dbReference type="RefSeq" id="XP_009546145.1">
    <property type="nucleotide sequence ID" value="XM_009547850.1"/>
</dbReference>
<dbReference type="Pfam" id="PF07522">
    <property type="entry name" value="DRMBL"/>
    <property type="match status" value="1"/>
</dbReference>
<keyword evidence="8" id="KW-0233">DNA recombination</keyword>
<dbReference type="GeneID" id="20668426"/>
<protein>
    <recommendedName>
        <fullName evidence="11">Protein artemis</fullName>
    </recommendedName>
    <alternativeName>
        <fullName evidence="12">DNA cross-link repair 1C protein</fullName>
    </alternativeName>
</protein>
<gene>
    <name evidence="15" type="ORF">HETIRDRAFT_173177</name>
</gene>
<evidence type="ECO:0000313" key="15">
    <source>
        <dbReference type="EMBL" id="ETW81504.1"/>
    </source>
</evidence>
<feature type="compositionally biased region" description="Polar residues" evidence="13">
    <location>
        <begin position="762"/>
        <end position="772"/>
    </location>
</feature>
<keyword evidence="6" id="KW-0378">Hydrolase</keyword>
<evidence type="ECO:0000256" key="2">
    <source>
        <dbReference type="ARBA" id="ARBA00010304"/>
    </source>
</evidence>
<dbReference type="STRING" id="747525.W4K6X8"/>
<dbReference type="InterPro" id="IPR011084">
    <property type="entry name" value="DRMBL"/>
</dbReference>
<name>W4K6X8_HETIT</name>
<dbReference type="SUPFAM" id="SSF56281">
    <property type="entry name" value="Metallo-hydrolase/oxidoreductase"/>
    <property type="match status" value="1"/>
</dbReference>
<keyword evidence="3" id="KW-0540">Nuclease</keyword>
<dbReference type="eggNOG" id="KOG1361">
    <property type="taxonomic scope" value="Eukaryota"/>
</dbReference>
<keyword evidence="5" id="KW-0227">DNA damage</keyword>
<dbReference type="Proteomes" id="UP000030671">
    <property type="component" value="Unassembled WGS sequence"/>
</dbReference>
<evidence type="ECO:0000256" key="7">
    <source>
        <dbReference type="ARBA" id="ARBA00022839"/>
    </source>
</evidence>
<dbReference type="GO" id="GO:0003684">
    <property type="term" value="F:damaged DNA binding"/>
    <property type="evidence" value="ECO:0007669"/>
    <property type="project" value="TreeGrafter"/>
</dbReference>
<sequence>MPPGTPYKAFIPPYPIRVDEFTSSPFLSPPPALHLLSHTHSDHVSGLSAKSFSSKIICSHDAKQMLLKHKVYKERALVNSSVREDPKLGRTFEHLKVDPVKAGGRIQYEGSRDLLCPLPLNSPTEIELSNSETVTISLLDANHCPGAVMFLVEGPRGAILHTGDFRAEPSLLDSLVHNPILRPYLAENRSSSHLKKYRSACGPKRLDAIHLDTACVFLNTEVPSKADATEGLTYLMSLLPDTTTFFVNCWTWGYEEVLKCISRTFKSKACGPFFPLLTLDLISIPIQIHVDRYKHNIYSRLSDPFMRSIITDDPAATRYHACERFDRCEYAADLVEGEKDARKVVYVNPVTMGAVKWAQYLAETEELLLQGKEVSCLLVPLSRHSPLPELKKFVALFRPKRIVPNTLDTALNGLDKRCINAMFADSICSDSTIQGSSGWDEVMCEGGKITMDNAECDAALQDLMGSEATEVAAKWAESGRMRKKLEVMLAEGHLKGRDHTMVRRLLGLPAEPALSVTLKPLNVKLFNAQLKAKLAAKSEDSDEETEDEEEAEERGRTAEALFGRLAGIDVRKTWYDDDDSQETQANEEVCVAPRPASRHSTSDLAHPPDEGPGTRKHGEAERCSGRNTPSSSGLMTPPPTVKRPTGLRAHVAKRSDPYLDSHPAQKRPADVDSEPFPSINNDSPAQHRQPQEECSIRPTSPKRRKVADWLSDVQRSSAYSTESVSSQDRDENQRSPSQSIRVSLTPSLAAHRPAGSPVVSATLLQLPQQPASTDLDHSAKIHEDPTAKKARHRKFREGRLAITEKPRLARTDLPRPAHSTYVSGPDPKHGKKTAENRRFHPISKVDRNGMIHPPHLQTSHPKKHNIDSAKIGPPLRSSGSFATVYSDDRDLNCERVRYLEKQIRQNAMEGKGLKVPGLECVGSQ</sequence>
<dbReference type="Gene3D" id="3.60.15.10">
    <property type="entry name" value="Ribonuclease Z/Hydroxyacylglutathione hydrolase-like"/>
    <property type="match status" value="1"/>
</dbReference>
<evidence type="ECO:0000256" key="11">
    <source>
        <dbReference type="ARBA" id="ARBA00039759"/>
    </source>
</evidence>
<feature type="compositionally biased region" description="Polar residues" evidence="13">
    <location>
        <begin position="678"/>
        <end position="688"/>
    </location>
</feature>
<accession>W4K6X8</accession>
<evidence type="ECO:0000256" key="1">
    <source>
        <dbReference type="ARBA" id="ARBA00004123"/>
    </source>
</evidence>
<organism evidence="15 16">
    <name type="scientific">Heterobasidion irregulare (strain TC 32-1)</name>
    <dbReference type="NCBI Taxonomy" id="747525"/>
    <lineage>
        <taxon>Eukaryota</taxon>
        <taxon>Fungi</taxon>
        <taxon>Dikarya</taxon>
        <taxon>Basidiomycota</taxon>
        <taxon>Agaricomycotina</taxon>
        <taxon>Agaricomycetes</taxon>
        <taxon>Russulales</taxon>
        <taxon>Bondarzewiaceae</taxon>
        <taxon>Heterobasidion</taxon>
        <taxon>Heterobasidion annosum species complex</taxon>
    </lineage>
</organism>
<feature type="compositionally biased region" description="Basic and acidic residues" evidence="13">
    <location>
        <begin position="606"/>
        <end position="624"/>
    </location>
</feature>
<comment type="similarity">
    <text evidence="2">Belongs to the DNA repair metallo-beta-lactamase (DRMBL) family.</text>
</comment>
<dbReference type="KEGG" id="hir:HETIRDRAFT_173177"/>